<evidence type="ECO:0000256" key="3">
    <source>
        <dbReference type="ARBA" id="ARBA00020612"/>
    </source>
</evidence>
<organism evidence="11 12">
    <name type="scientific">Cercocebus atys</name>
    <name type="common">Sooty mangabey</name>
    <name type="synonym">Cercocebus torquatus atys</name>
    <dbReference type="NCBI Taxonomy" id="9531"/>
    <lineage>
        <taxon>Eukaryota</taxon>
        <taxon>Metazoa</taxon>
        <taxon>Chordata</taxon>
        <taxon>Craniata</taxon>
        <taxon>Vertebrata</taxon>
        <taxon>Euteleostomi</taxon>
        <taxon>Mammalia</taxon>
        <taxon>Eutheria</taxon>
        <taxon>Euarchontoglires</taxon>
        <taxon>Primates</taxon>
        <taxon>Haplorrhini</taxon>
        <taxon>Catarrhini</taxon>
        <taxon>Cercopithecidae</taxon>
        <taxon>Cercopithecinae</taxon>
        <taxon>Cercocebus</taxon>
    </lineage>
</organism>
<dbReference type="InterPro" id="IPR051999">
    <property type="entry name" value="Mediator_complex_subunit_1"/>
</dbReference>
<evidence type="ECO:0000256" key="8">
    <source>
        <dbReference type="ARBA" id="ARBA00031254"/>
    </source>
</evidence>
<name>A0A2K5LS83_CERAT</name>
<gene>
    <name evidence="11" type="primary">MED1</name>
</gene>
<dbReference type="InterPro" id="IPR019680">
    <property type="entry name" value="Mediator_Med1"/>
</dbReference>
<dbReference type="Pfam" id="PF10744">
    <property type="entry name" value="Med1"/>
    <property type="match status" value="2"/>
</dbReference>
<comment type="function">
    <text evidence="9">Component of the Mediator complex, a coactivator involved in the regulated transcription of nearly all RNA polymerase II-dependent genes. Mediator functions as a bridge to convey information from gene-specific regulatory proteins to the basal RNA polymerase II transcription machinery. Mediator is recruited to promoters by direct interactions with regulatory proteins and serves as a scaffold for the assembly of a functional preinitiation complex with RNA polymerase II and the general transcription factors.</text>
</comment>
<dbReference type="PANTHER" id="PTHR12881:SF10">
    <property type="entry name" value="MEDIATOR OF RNA POLYMERASE II TRANSCRIPTION SUBUNIT 1"/>
    <property type="match status" value="1"/>
</dbReference>
<reference evidence="11" key="2">
    <citation type="submission" date="2025-09" db="UniProtKB">
        <authorList>
            <consortium name="Ensembl"/>
        </authorList>
    </citation>
    <scope>IDENTIFICATION</scope>
</reference>
<evidence type="ECO:0000256" key="2">
    <source>
        <dbReference type="ARBA" id="ARBA00006210"/>
    </source>
</evidence>
<dbReference type="Ensembl" id="ENSCATT00000039959.1">
    <property type="protein sequence ID" value="ENSCATP00000015803.1"/>
    <property type="gene ID" value="ENSCATG00000031783.1"/>
</dbReference>
<keyword evidence="12" id="KW-1185">Reference proteome</keyword>
<feature type="domain" description="Mediator complex subunit Med1" evidence="10">
    <location>
        <begin position="282"/>
        <end position="414"/>
    </location>
</feature>
<evidence type="ECO:0000256" key="9">
    <source>
        <dbReference type="RuleBase" id="RU364059"/>
    </source>
</evidence>
<evidence type="ECO:0000256" key="6">
    <source>
        <dbReference type="ARBA" id="ARBA00023163"/>
    </source>
</evidence>
<evidence type="ECO:0000256" key="5">
    <source>
        <dbReference type="ARBA" id="ARBA00023159"/>
    </source>
</evidence>
<evidence type="ECO:0000259" key="10">
    <source>
        <dbReference type="Pfam" id="PF10744"/>
    </source>
</evidence>
<evidence type="ECO:0000313" key="12">
    <source>
        <dbReference type="Proteomes" id="UP000233060"/>
    </source>
</evidence>
<proteinExistence type="inferred from homology"/>
<dbReference type="Proteomes" id="UP000233060">
    <property type="component" value="Unassembled WGS sequence"/>
</dbReference>
<feature type="domain" description="Mediator complex subunit Med1" evidence="10">
    <location>
        <begin position="60"/>
        <end position="241"/>
    </location>
</feature>
<keyword evidence="7 9" id="KW-0539">Nucleus</keyword>
<dbReference type="Bgee" id="ENSCATG00000031783">
    <property type="expression patterns" value="Expressed in bone marrow and 12 other cell types or tissues"/>
</dbReference>
<keyword evidence="5 9" id="KW-0010">Activator</keyword>
<keyword evidence="4 9" id="KW-0805">Transcription regulation</keyword>
<dbReference type="GeneTree" id="ENSGT00660000095569"/>
<comment type="similarity">
    <text evidence="2 9">Belongs to the Mediator complex subunit 1 family.</text>
</comment>
<comment type="subcellular location">
    <subcellularLocation>
        <location evidence="1 9">Nucleus</location>
    </subcellularLocation>
</comment>
<dbReference type="GO" id="GO:0045944">
    <property type="term" value="P:positive regulation of transcription by RNA polymerase II"/>
    <property type="evidence" value="ECO:0007669"/>
    <property type="project" value="UniProtKB-ARBA"/>
</dbReference>
<keyword evidence="6 9" id="KW-0804">Transcription</keyword>
<dbReference type="PANTHER" id="PTHR12881">
    <property type="entry name" value="MEDIATOR OF RNA POLYMERASE II TRANSCRIPTION SUBUNIT 1"/>
    <property type="match status" value="1"/>
</dbReference>
<evidence type="ECO:0000256" key="1">
    <source>
        <dbReference type="ARBA" id="ARBA00004123"/>
    </source>
</evidence>
<evidence type="ECO:0000313" key="11">
    <source>
        <dbReference type="Ensembl" id="ENSCATP00000015803.1"/>
    </source>
</evidence>
<accession>A0A2K5LS83</accession>
<dbReference type="GO" id="GO:0042809">
    <property type="term" value="F:nuclear vitamin D receptor binding"/>
    <property type="evidence" value="ECO:0007669"/>
    <property type="project" value="TreeGrafter"/>
</dbReference>
<dbReference type="GO" id="GO:0016592">
    <property type="term" value="C:mediator complex"/>
    <property type="evidence" value="ECO:0007669"/>
    <property type="project" value="InterPro"/>
</dbReference>
<dbReference type="GO" id="GO:0003712">
    <property type="term" value="F:transcription coregulator activity"/>
    <property type="evidence" value="ECO:0007669"/>
    <property type="project" value="InterPro"/>
</dbReference>
<sequence>MKAQGETEESEKLSKMSSLLERLHAKFNQNRPWSETIKLVRQVMEKRVVMSSGGHQHLVSCLETLQKALKVTSLPAMTDRLESIARQNGLGSHLSASGTECYITSDMFYVEVQLDPAGQLCDVKVAHHGENPVVCVVDISLESVGFMEKNFDEFSKHLKGLVNLYNLPGDNKLKTKMYLALQSLEQDLSKMAIMYWKATNAGPLDKILHGSVGYLTPRSGGHLMNLKYYVSPSDLLDDKTASPIILHENNGKTLILKELKILFGAQVAFNFWTPSFSSITSANSVDLPACFFLKFPQPIPVSRAFVQKLQSCTGIPLFETQPTYAPLYELITQFELSKDPDPIPLNHNMRFYAALPGQQHCYFLNKDAPLPDGRSLQGTLVSKITFQHPGRVPLILNLIRHQVAYNTLIGSCVKRTILKEDSPGLLQFEVCPLSESRFSVSFQHPVNDSLVCVVMDVQDSTHVSCKLYKGLSDALICTDDFIAKVVQRCMSIPVTMRAIRRKAETIQADTPALSLIAETVEDMVKKNLPPASSPGSKNPELGSG</sequence>
<protein>
    <recommendedName>
        <fullName evidence="3 9">Mediator of RNA polymerase II transcription subunit 1</fullName>
    </recommendedName>
    <alternativeName>
        <fullName evidence="8 9">Mediator complex subunit 1</fullName>
    </alternativeName>
</protein>
<evidence type="ECO:0000256" key="7">
    <source>
        <dbReference type="ARBA" id="ARBA00023242"/>
    </source>
</evidence>
<dbReference type="GO" id="GO:0097067">
    <property type="term" value="P:cellular response to thyroid hormone stimulus"/>
    <property type="evidence" value="ECO:0007669"/>
    <property type="project" value="TreeGrafter"/>
</dbReference>
<evidence type="ECO:0000256" key="4">
    <source>
        <dbReference type="ARBA" id="ARBA00023015"/>
    </source>
</evidence>
<dbReference type="GO" id="GO:0046966">
    <property type="term" value="F:nuclear thyroid hormone receptor binding"/>
    <property type="evidence" value="ECO:0007669"/>
    <property type="project" value="TreeGrafter"/>
</dbReference>
<reference evidence="11" key="1">
    <citation type="submission" date="2025-08" db="UniProtKB">
        <authorList>
            <consortium name="Ensembl"/>
        </authorList>
    </citation>
    <scope>IDENTIFICATION</scope>
</reference>
<dbReference type="GO" id="GO:0042974">
    <property type="term" value="F:nuclear retinoic acid receptor binding"/>
    <property type="evidence" value="ECO:0007669"/>
    <property type="project" value="TreeGrafter"/>
</dbReference>
<dbReference type="AlphaFoldDB" id="A0A2K5LS83"/>